<feature type="compositionally biased region" description="Acidic residues" evidence="1">
    <location>
        <begin position="319"/>
        <end position="333"/>
    </location>
</feature>
<reference evidence="4 5" key="1">
    <citation type="submission" date="2019-03" db="EMBL/GenBank/DDBJ databases">
        <authorList>
            <person name="Gaulin E."/>
            <person name="Dumas B."/>
        </authorList>
    </citation>
    <scope>NUCLEOTIDE SEQUENCE [LARGE SCALE GENOMIC DNA]</scope>
    <source>
        <strain evidence="4">CBS 568.67</strain>
    </source>
</reference>
<reference evidence="3" key="2">
    <citation type="submission" date="2019-06" db="EMBL/GenBank/DDBJ databases">
        <title>Genomics analysis of Aphanomyces spp. identifies a new class of oomycete effector associated with host adaptation.</title>
        <authorList>
            <person name="Gaulin E."/>
        </authorList>
    </citation>
    <scope>NUCLEOTIDE SEQUENCE</scope>
    <source>
        <strain evidence="3">CBS 578.67</strain>
    </source>
</reference>
<evidence type="ECO:0000313" key="4">
    <source>
        <dbReference type="EMBL" id="VFT98021.1"/>
    </source>
</evidence>
<gene>
    <name evidence="4" type="primary">Aste57867_21349</name>
    <name evidence="3" type="ORF">As57867_021280</name>
    <name evidence="4" type="ORF">ASTE57867_21349</name>
</gene>
<name>A0A485LIP4_9STRA</name>
<evidence type="ECO:0000256" key="2">
    <source>
        <dbReference type="SAM" id="Phobius"/>
    </source>
</evidence>
<feature type="compositionally biased region" description="Polar residues" evidence="1">
    <location>
        <begin position="304"/>
        <end position="314"/>
    </location>
</feature>
<dbReference type="Proteomes" id="UP000332933">
    <property type="component" value="Unassembled WGS sequence"/>
</dbReference>
<keyword evidence="2" id="KW-1133">Transmembrane helix</keyword>
<evidence type="ECO:0000313" key="5">
    <source>
        <dbReference type="Proteomes" id="UP000332933"/>
    </source>
</evidence>
<dbReference type="OrthoDB" id="74348at2759"/>
<feature type="compositionally biased region" description="Low complexity" evidence="1">
    <location>
        <begin position="353"/>
        <end position="376"/>
    </location>
</feature>
<dbReference type="EMBL" id="CAADRA010006995">
    <property type="protein sequence ID" value="VFT98021.1"/>
    <property type="molecule type" value="Genomic_DNA"/>
</dbReference>
<dbReference type="EMBL" id="VJMH01006969">
    <property type="protein sequence ID" value="KAF0686875.1"/>
    <property type="molecule type" value="Genomic_DNA"/>
</dbReference>
<feature type="compositionally biased region" description="Acidic residues" evidence="1">
    <location>
        <begin position="340"/>
        <end position="350"/>
    </location>
</feature>
<feature type="transmembrane region" description="Helical" evidence="2">
    <location>
        <begin position="272"/>
        <end position="293"/>
    </location>
</feature>
<keyword evidence="2" id="KW-0812">Transmembrane</keyword>
<evidence type="ECO:0000313" key="3">
    <source>
        <dbReference type="EMBL" id="KAF0686875.1"/>
    </source>
</evidence>
<keyword evidence="5" id="KW-1185">Reference proteome</keyword>
<organism evidence="4 5">
    <name type="scientific">Aphanomyces stellatus</name>
    <dbReference type="NCBI Taxonomy" id="120398"/>
    <lineage>
        <taxon>Eukaryota</taxon>
        <taxon>Sar</taxon>
        <taxon>Stramenopiles</taxon>
        <taxon>Oomycota</taxon>
        <taxon>Saprolegniomycetes</taxon>
        <taxon>Saprolegniales</taxon>
        <taxon>Verrucalvaceae</taxon>
        <taxon>Aphanomyces</taxon>
    </lineage>
</organism>
<proteinExistence type="predicted"/>
<keyword evidence="2" id="KW-0472">Membrane</keyword>
<evidence type="ECO:0000256" key="1">
    <source>
        <dbReference type="SAM" id="MobiDB-lite"/>
    </source>
</evidence>
<dbReference type="AlphaFoldDB" id="A0A485LIP4"/>
<feature type="region of interest" description="Disordered" evidence="1">
    <location>
        <begin position="304"/>
        <end position="392"/>
    </location>
</feature>
<protein>
    <submittedName>
        <fullName evidence="4">Aste57867_21349 protein</fullName>
    </submittedName>
</protein>
<accession>A0A485LIP4</accession>
<sequence length="392" mass="41661">MSTVERMECVEDYKVCENLTTGELYEFGRDINKHCDFPACPEGSKMVSEGVESDTKPPTTLAPAAAATISATPTVVPVATTTTTVAVAAAVPSSSSIPATTVTHRPTADPSALITTRWINVDSNHSGALTSAASHAFKGYNKTNVCDEFKVAAMSYEMLEGTAAGAPTLYSVVTHVTCKLASEARVAGKYILHFEEFQPEKFHLTMCGHVQDGVVSNWIAIDMDVGGTVCQTPTAQVDFASQAVQHVDHTAPTTPTSLGEFVSSLKAGNPQAMAVTGAALVACLLLVLVVVVYRSRRVRYHATETTSCTGTPSNKIGEELDDDEEEKEEEKDDEDKTSGDDEDQDDEFVDVDLPTALTKAAAAAPRLPHAASTDAAAADDDTTDEVQLRHMV</sequence>